<evidence type="ECO:0000256" key="8">
    <source>
        <dbReference type="ARBA" id="ARBA00022679"/>
    </source>
</evidence>
<dbReference type="PANTHER" id="PTHR16079">
    <property type="entry name" value="UBIQUITIN LIGASE PROTEIN CHFR"/>
    <property type="match status" value="1"/>
</dbReference>
<dbReference type="FunFam" id="3.30.40.140:FF:000001">
    <property type="entry name" value="E3 ubiquitin-protein ligase CHFR isoform X1"/>
    <property type="match status" value="1"/>
</dbReference>
<dbReference type="Gene3D" id="3.30.40.140">
    <property type="match status" value="1"/>
</dbReference>
<dbReference type="Proteomes" id="UP001230051">
    <property type="component" value="Unassembled WGS sequence"/>
</dbReference>
<comment type="pathway">
    <text evidence="3">Protein modification; protein ubiquitination.</text>
</comment>
<dbReference type="SMART" id="SM00240">
    <property type="entry name" value="FHA"/>
    <property type="match status" value="1"/>
</dbReference>
<dbReference type="Gene3D" id="3.30.40.10">
    <property type="entry name" value="Zinc/RING finger domain, C3HC4 (zinc finger)"/>
    <property type="match status" value="1"/>
</dbReference>
<dbReference type="CDD" id="cd16503">
    <property type="entry name" value="RING-HC_CHFR"/>
    <property type="match status" value="1"/>
</dbReference>
<evidence type="ECO:0000259" key="21">
    <source>
        <dbReference type="PROSITE" id="PS50089"/>
    </source>
</evidence>
<dbReference type="EMBL" id="JAGXEW010000021">
    <property type="protein sequence ID" value="KAK1159966.1"/>
    <property type="molecule type" value="Genomic_DNA"/>
</dbReference>
<evidence type="ECO:0000313" key="22">
    <source>
        <dbReference type="EMBL" id="KAK1159966.1"/>
    </source>
</evidence>
<dbReference type="SMART" id="SM00184">
    <property type="entry name" value="RING"/>
    <property type="match status" value="1"/>
</dbReference>
<comment type="similarity">
    <text evidence="4">Belongs to the CHFR family.</text>
</comment>
<feature type="compositionally biased region" description="Polar residues" evidence="19">
    <location>
        <begin position="201"/>
        <end position="213"/>
    </location>
</feature>
<dbReference type="Pfam" id="PF17979">
    <property type="entry name" value="zf-CRD"/>
    <property type="match status" value="1"/>
</dbReference>
<keyword evidence="11" id="KW-0498">Mitosis</keyword>
<dbReference type="SUPFAM" id="SSF57850">
    <property type="entry name" value="RING/U-box"/>
    <property type="match status" value="1"/>
</dbReference>
<dbReference type="AlphaFoldDB" id="A0AAD8D058"/>
<name>A0AAD8D058_ACIOX</name>
<dbReference type="GO" id="GO:0008270">
    <property type="term" value="F:zinc ion binding"/>
    <property type="evidence" value="ECO:0007669"/>
    <property type="project" value="UniProtKB-KW"/>
</dbReference>
<evidence type="ECO:0000256" key="13">
    <source>
        <dbReference type="ARBA" id="ARBA00022833"/>
    </source>
</evidence>
<keyword evidence="8" id="KW-0808">Transferase</keyword>
<reference evidence="22" key="1">
    <citation type="submission" date="2022-02" db="EMBL/GenBank/DDBJ databases">
        <title>Atlantic sturgeon de novo genome assembly.</title>
        <authorList>
            <person name="Stock M."/>
            <person name="Klopp C."/>
            <person name="Guiguen Y."/>
            <person name="Cabau C."/>
            <person name="Parinello H."/>
            <person name="Santidrian Yebra-Pimentel E."/>
            <person name="Kuhl H."/>
            <person name="Dirks R.P."/>
            <person name="Guessner J."/>
            <person name="Wuertz S."/>
            <person name="Du K."/>
            <person name="Schartl M."/>
        </authorList>
    </citation>
    <scope>NUCLEOTIDE SEQUENCE</scope>
    <source>
        <strain evidence="22">STURGEONOMICS-FGT-2020</strain>
        <tissue evidence="22">Whole blood</tissue>
    </source>
</reference>
<evidence type="ECO:0000256" key="9">
    <source>
        <dbReference type="ARBA" id="ARBA00022723"/>
    </source>
</evidence>
<dbReference type="Pfam" id="PF00498">
    <property type="entry name" value="FHA"/>
    <property type="match status" value="1"/>
</dbReference>
<evidence type="ECO:0000256" key="2">
    <source>
        <dbReference type="ARBA" id="ARBA00004322"/>
    </source>
</evidence>
<comment type="subcellular location">
    <subcellularLocation>
        <location evidence="2">Nucleus</location>
        <location evidence="2">PML body</location>
    </subcellularLocation>
</comment>
<keyword evidence="13" id="KW-0862">Zinc</keyword>
<keyword evidence="9" id="KW-0479">Metal-binding</keyword>
<evidence type="ECO:0000256" key="12">
    <source>
        <dbReference type="ARBA" id="ARBA00022786"/>
    </source>
</evidence>
<dbReference type="Gene3D" id="2.60.200.20">
    <property type="match status" value="1"/>
</dbReference>
<feature type="region of interest" description="Disordered" evidence="19">
    <location>
        <begin position="130"/>
        <end position="280"/>
    </location>
</feature>
<evidence type="ECO:0000256" key="19">
    <source>
        <dbReference type="SAM" id="MobiDB-lite"/>
    </source>
</evidence>
<dbReference type="InterPro" id="IPR001841">
    <property type="entry name" value="Znf_RING"/>
</dbReference>
<dbReference type="PROSITE" id="PS50006">
    <property type="entry name" value="FHA_DOMAIN"/>
    <property type="match status" value="1"/>
</dbReference>
<dbReference type="GO" id="GO:0061630">
    <property type="term" value="F:ubiquitin protein ligase activity"/>
    <property type="evidence" value="ECO:0007669"/>
    <property type="project" value="UniProtKB-EC"/>
</dbReference>
<feature type="compositionally biased region" description="Low complexity" evidence="19">
    <location>
        <begin position="169"/>
        <end position="182"/>
    </location>
</feature>
<evidence type="ECO:0000256" key="6">
    <source>
        <dbReference type="ARBA" id="ARBA00017908"/>
    </source>
</evidence>
<dbReference type="InterPro" id="IPR017907">
    <property type="entry name" value="Znf_RING_CS"/>
</dbReference>
<proteinExistence type="inferred from homology"/>
<dbReference type="InterPro" id="IPR040909">
    <property type="entry name" value="CHFR_Znf-CRD"/>
</dbReference>
<accession>A0AAD8D058</accession>
<evidence type="ECO:0000256" key="15">
    <source>
        <dbReference type="ARBA" id="ARBA00023306"/>
    </source>
</evidence>
<evidence type="ECO:0000256" key="17">
    <source>
        <dbReference type="ARBA" id="ARBA00031332"/>
    </source>
</evidence>
<dbReference type="InterPro" id="IPR000253">
    <property type="entry name" value="FHA_dom"/>
</dbReference>
<dbReference type="InterPro" id="IPR013083">
    <property type="entry name" value="Znf_RING/FYVE/PHD"/>
</dbReference>
<dbReference type="InterPro" id="IPR052256">
    <property type="entry name" value="E3_ubiquitin-ligase_CHFR"/>
</dbReference>
<keyword evidence="14" id="KW-0539">Nucleus</keyword>
<evidence type="ECO:0000256" key="5">
    <source>
        <dbReference type="ARBA" id="ARBA00012483"/>
    </source>
</evidence>
<feature type="compositionally biased region" description="Low complexity" evidence="19">
    <location>
        <begin position="214"/>
        <end position="237"/>
    </location>
</feature>
<evidence type="ECO:0000256" key="3">
    <source>
        <dbReference type="ARBA" id="ARBA00004906"/>
    </source>
</evidence>
<comment type="catalytic activity">
    <reaction evidence="1">
        <text>S-ubiquitinyl-[E2 ubiquitin-conjugating enzyme]-L-cysteine + [acceptor protein]-L-lysine = [E2 ubiquitin-conjugating enzyme]-L-cysteine + N(6)-ubiquitinyl-[acceptor protein]-L-lysine.</text>
        <dbReference type="EC" id="2.3.2.27"/>
    </reaction>
</comment>
<keyword evidence="7" id="KW-0132">Cell division</keyword>
<dbReference type="InterPro" id="IPR008984">
    <property type="entry name" value="SMAD_FHA_dom_sf"/>
</dbReference>
<evidence type="ECO:0000256" key="4">
    <source>
        <dbReference type="ARBA" id="ARBA00005797"/>
    </source>
</evidence>
<evidence type="ECO:0000313" key="23">
    <source>
        <dbReference type="Proteomes" id="UP001230051"/>
    </source>
</evidence>
<keyword evidence="12" id="KW-0833">Ubl conjugation pathway</keyword>
<dbReference type="CDD" id="cd22672">
    <property type="entry name" value="FHA_CHFR"/>
    <property type="match status" value="1"/>
</dbReference>
<dbReference type="SUPFAM" id="SSF49879">
    <property type="entry name" value="SMAD/FHA domain"/>
    <property type="match status" value="1"/>
</dbReference>
<dbReference type="GO" id="GO:0051301">
    <property type="term" value="P:cell division"/>
    <property type="evidence" value="ECO:0007669"/>
    <property type="project" value="UniProtKB-KW"/>
</dbReference>
<sequence>MQNQESSLAWGKLTRVGSETRSEILLVSKECTVGRKKGCDLSLPANKMVSSDHCKIVQDENSGEVWLEDMSTNGTVINKSKVVKKQTCQLQNGDVIYVVYRKNEPDQNVAYIYHSITAEQAHVQELKGEPCSEPLISSGMDPSVEKTPGIAAQSPKAIQLPSHEEPQPSTSTSELYSTSSATRPPPSTSASGKPFAADPFPSSQGPCCSSDTVDSSAEPPETEAAAAAQPDSAAIQAVEEDLQPDRKRRKTGCSEVESSQKVTPKDAFMEKGKAGGPKTDKMEESLTCIICQDLLHDCVSLQPCMHTFCAACYSDWMERSSFCPTCRCPVERIRKNHILNNLVEAYLQQHPEKCRSEEDLQSMDKRNRITQDMLQPKVERWFSDEEGSSDYLMELSDVDSESSDISQTFVVCRQCPGFRKDPSLCPAVSGLEAEQGEFKQAGEAPSTSTDTPTVVQEYTCPPHGSHVICTCCFQPMPDRRAEVASPQPALQQCTVCQRPFCHVYWGCTRVGCLGCLARFCDLNLTDKCLDGVLNNNNYESDILKNYLVSRGVTWKEMLKESLVSLQQGVFYLSDYRITSNAVLCYCCGLRSFRELAYQYRQNIPAAELPAPVTSRPDCYWGRNCRTQVKAHHAMKFNHICEQTRFKN</sequence>
<feature type="domain" description="RING-type" evidence="21">
    <location>
        <begin position="288"/>
        <end position="327"/>
    </location>
</feature>
<dbReference type="PROSITE" id="PS50089">
    <property type="entry name" value="ZF_RING_2"/>
    <property type="match status" value="1"/>
</dbReference>
<dbReference type="FunFam" id="2.60.200.20:FF:000022">
    <property type="entry name" value="E3 ubiquitin-protein ligase CHFR isoform X2"/>
    <property type="match status" value="1"/>
</dbReference>
<gene>
    <name evidence="22" type="primary">chfr</name>
    <name evidence="22" type="ORF">AOXY_G21451</name>
</gene>
<evidence type="ECO:0000256" key="16">
    <source>
        <dbReference type="ARBA" id="ARBA00029800"/>
    </source>
</evidence>
<dbReference type="GO" id="GO:0016567">
    <property type="term" value="P:protein ubiquitination"/>
    <property type="evidence" value="ECO:0007669"/>
    <property type="project" value="TreeGrafter"/>
</dbReference>
<dbReference type="Pfam" id="PF13923">
    <property type="entry name" value="zf-C3HC4_2"/>
    <property type="match status" value="1"/>
</dbReference>
<evidence type="ECO:0000256" key="10">
    <source>
        <dbReference type="ARBA" id="ARBA00022771"/>
    </source>
</evidence>
<evidence type="ECO:0000256" key="18">
    <source>
        <dbReference type="PROSITE-ProRule" id="PRU00175"/>
    </source>
</evidence>
<dbReference type="EC" id="2.3.2.27" evidence="5"/>
<evidence type="ECO:0000256" key="1">
    <source>
        <dbReference type="ARBA" id="ARBA00000900"/>
    </source>
</evidence>
<evidence type="ECO:0000259" key="20">
    <source>
        <dbReference type="PROSITE" id="PS50006"/>
    </source>
</evidence>
<organism evidence="22 23">
    <name type="scientific">Acipenser oxyrinchus oxyrinchus</name>
    <dbReference type="NCBI Taxonomy" id="40147"/>
    <lineage>
        <taxon>Eukaryota</taxon>
        <taxon>Metazoa</taxon>
        <taxon>Chordata</taxon>
        <taxon>Craniata</taxon>
        <taxon>Vertebrata</taxon>
        <taxon>Euteleostomi</taxon>
        <taxon>Actinopterygii</taxon>
        <taxon>Chondrostei</taxon>
        <taxon>Acipenseriformes</taxon>
        <taxon>Acipenseridae</taxon>
        <taxon>Acipenser</taxon>
    </lineage>
</organism>
<keyword evidence="10 18" id="KW-0863">Zinc-finger</keyword>
<dbReference type="PROSITE" id="PS00518">
    <property type="entry name" value="ZF_RING_1"/>
    <property type="match status" value="1"/>
</dbReference>
<keyword evidence="15" id="KW-0131">Cell cycle</keyword>
<dbReference type="FunFam" id="3.30.40.10:FF:000203">
    <property type="entry name" value="E3 ubiquitin-protein ligase CHFR isoform X1"/>
    <property type="match status" value="1"/>
</dbReference>
<dbReference type="PANTHER" id="PTHR16079:SF4">
    <property type="entry name" value="E3 UBIQUITIN-PROTEIN LIGASE CHFR"/>
    <property type="match status" value="1"/>
</dbReference>
<keyword evidence="23" id="KW-1185">Reference proteome</keyword>
<dbReference type="GO" id="GO:0016605">
    <property type="term" value="C:PML body"/>
    <property type="evidence" value="ECO:0007669"/>
    <property type="project" value="UniProtKB-SubCell"/>
</dbReference>
<evidence type="ECO:0000256" key="7">
    <source>
        <dbReference type="ARBA" id="ARBA00022618"/>
    </source>
</evidence>
<comment type="caution">
    <text evidence="22">The sequence shown here is derived from an EMBL/GenBank/DDBJ whole genome shotgun (WGS) entry which is preliminary data.</text>
</comment>
<evidence type="ECO:0000256" key="14">
    <source>
        <dbReference type="ARBA" id="ARBA00023242"/>
    </source>
</evidence>
<feature type="domain" description="FHA" evidence="20">
    <location>
        <begin position="31"/>
        <end position="82"/>
    </location>
</feature>
<protein>
    <recommendedName>
        <fullName evidence="6">E3 ubiquitin-protein ligase CHFR</fullName>
        <ecNumber evidence="5">2.3.2.27</ecNumber>
    </recommendedName>
    <alternativeName>
        <fullName evidence="17">Checkpoint with forkhead and RING finger domains protein</fullName>
    </alternativeName>
    <alternativeName>
        <fullName evidence="16">RING-type E3 ubiquitin transferase CHFR</fullName>
    </alternativeName>
</protein>
<dbReference type="GO" id="GO:0006511">
    <property type="term" value="P:ubiquitin-dependent protein catabolic process"/>
    <property type="evidence" value="ECO:0007669"/>
    <property type="project" value="TreeGrafter"/>
</dbReference>
<evidence type="ECO:0000256" key="11">
    <source>
        <dbReference type="ARBA" id="ARBA00022776"/>
    </source>
</evidence>
<feature type="compositionally biased region" description="Basic and acidic residues" evidence="19">
    <location>
        <begin position="263"/>
        <end position="280"/>
    </location>
</feature>